<name>A0A0A8VD05_YERRU</name>
<sequence>MKRKNKILLLILFISIPEIVFSQYLSVSNNIDEIGPTYTLDNDEKLSTESFSFNQPEEITLLGSQPGEQWQEPVMLGIKPLECSIHCEIPSKKVIPLSEVFTINTAETKPPIQQALLSFSVSERSEFTLNLEQNTDITITQRTVMISGRGVINTLEFELQKETTRLSFLFHFQNEKLFLNYMESIGVQPRYLSPIIDLGRVVQPEAGFLPDIVIYNGSPDGSLRMENLLMATQQSGHIRNKRGVAGILGCLTSGPLALYNVITQGHCTQVESAWTKIKTFFSGEDQSKMVILAGEAKPVKPINPPSPEPVVDKNALILTHIDPHLHNQSLTLPAAARYCQTPIKNVISGRYPRQVRYSCATWISAVLEDFTLLFGTNLRTWSTEYLIQTLNGILDRQSLDNDNDAMDAFLQNPGSGHRLIQTINNVAEQQGRSDVIDSVTSAFSYATQNYARYVELNPPAGAYAIFSNDLSCSNKESDTSGSGSGSDSANDISTPLQAQRFPLGTYQLTLSTYVPQEFSPLILHHGEWVTSEDRFDIEIIRGTIAETRQQRYNLLESIADWGDIYHERKSDCNKYDILSSEIEANRYAGQIANQIIRNVLKVYGMTNRIAVVRLNHQVVSVSAANIYFDLIDETNNEIRFASIMATVTDPAYVLTPNREGTIRRAGSAAVNALIEQMRADGVINIITEVISKPSAKVKTRLGFNFLPDILPTAPPRNDL</sequence>
<evidence type="ECO:0000313" key="1">
    <source>
        <dbReference type="EMBL" id="CEK25849.1"/>
    </source>
</evidence>
<dbReference type="GO" id="GO:0016740">
    <property type="term" value="F:transferase activity"/>
    <property type="evidence" value="ECO:0007669"/>
    <property type="project" value="UniProtKB-KW"/>
</dbReference>
<reference evidence="1" key="1">
    <citation type="journal article" date="2015" name="Genome Announc.">
        <title>Complete Genome Sequence of Yersinia ruckeri Strain CSF007-82, Etiologic Agent of Red Mouth Disease in Salmonid Fish.</title>
        <authorList>
            <person name="Nelson M.C."/>
            <person name="LaPatra S.E."/>
            <person name="Welch T.J."/>
            <person name="Graf J."/>
        </authorList>
    </citation>
    <scope>NUCLEOTIDE SEQUENCE</scope>
    <source>
        <strain evidence="1">CSF007-82</strain>
    </source>
</reference>
<reference evidence="2 3" key="2">
    <citation type="submission" date="2018-06" db="EMBL/GenBank/DDBJ databases">
        <authorList>
            <consortium name="Pathogen Informatics"/>
            <person name="Doyle S."/>
        </authorList>
    </citation>
    <scope>NUCLEOTIDE SEQUENCE [LARGE SCALE GENOMIC DNA]</scope>
    <source>
        <strain evidence="2 3">NCTC10476</strain>
    </source>
</reference>
<dbReference type="EMBL" id="UHJG01000001">
    <property type="protein sequence ID" value="SUQ00747.1"/>
    <property type="molecule type" value="Genomic_DNA"/>
</dbReference>
<organism evidence="1">
    <name type="scientific">Yersinia ruckeri</name>
    <dbReference type="NCBI Taxonomy" id="29486"/>
    <lineage>
        <taxon>Bacteria</taxon>
        <taxon>Pseudomonadati</taxon>
        <taxon>Pseudomonadota</taxon>
        <taxon>Gammaproteobacteria</taxon>
        <taxon>Enterobacterales</taxon>
        <taxon>Yersiniaceae</taxon>
        <taxon>Yersinia</taxon>
    </lineage>
</organism>
<gene>
    <name evidence="1" type="ORF">CSF007_0270</name>
    <name evidence="2" type="ORF">NCTC10476_02053</name>
</gene>
<protein>
    <submittedName>
        <fullName evidence="2">Acetyltransferase domain-containing protein</fullName>
    </submittedName>
    <submittedName>
        <fullName evidence="1">Putative exported protein</fullName>
    </submittedName>
</protein>
<dbReference type="RefSeq" id="WP_004718266.1">
    <property type="nucleotide sequence ID" value="NZ_CCYO01000011.1"/>
</dbReference>
<dbReference type="OrthoDB" id="6479700at2"/>
<evidence type="ECO:0000313" key="2">
    <source>
        <dbReference type="EMBL" id="SUQ00747.1"/>
    </source>
</evidence>
<evidence type="ECO:0000313" key="3">
    <source>
        <dbReference type="Proteomes" id="UP000255169"/>
    </source>
</evidence>
<accession>A0A0A8VD05</accession>
<dbReference type="Proteomes" id="UP000255169">
    <property type="component" value="Unassembled WGS sequence"/>
</dbReference>
<dbReference type="AlphaFoldDB" id="A0A0A8VD05"/>
<keyword evidence="2" id="KW-0808">Transferase</keyword>
<proteinExistence type="predicted"/>
<dbReference type="EMBL" id="LN681231">
    <property type="protein sequence ID" value="CEK25849.1"/>
    <property type="molecule type" value="Genomic_DNA"/>
</dbReference>
<keyword evidence="3" id="KW-1185">Reference proteome</keyword>